<proteinExistence type="predicted"/>
<gene>
    <name evidence="2" type="ORF">SOO65_11980</name>
</gene>
<dbReference type="AlphaFoldDB" id="A0AAX4HJP4"/>
<keyword evidence="3" id="KW-1185">Reference proteome</keyword>
<accession>A0AAX4HJP4</accession>
<name>A0AAX4HJP4_9BACT</name>
<feature type="region of interest" description="Disordered" evidence="1">
    <location>
        <begin position="524"/>
        <end position="544"/>
    </location>
</feature>
<protein>
    <submittedName>
        <fullName evidence="2">Uncharacterized protein</fullName>
    </submittedName>
</protein>
<evidence type="ECO:0000313" key="3">
    <source>
        <dbReference type="Proteomes" id="UP001324634"/>
    </source>
</evidence>
<evidence type="ECO:0000256" key="1">
    <source>
        <dbReference type="SAM" id="MobiDB-lite"/>
    </source>
</evidence>
<dbReference type="KEGG" id="psti:SOO65_11980"/>
<dbReference type="Proteomes" id="UP001324634">
    <property type="component" value="Chromosome"/>
</dbReference>
<evidence type="ECO:0000313" key="2">
    <source>
        <dbReference type="EMBL" id="WPU63406.1"/>
    </source>
</evidence>
<sequence>MAGNLLFYYFGDDEAYFKTLQGEMRQHCRLAFDLKKVYETDEKKIQSLFLTIYKTKPSCIFIDFSKNTQDYLHLARIIARTTMDHTMVTVGLVDYLSPPEVLMESVATGVNLTHIKSAESFDVVYDVMTLLSPGQMSHGFATAGLKEELQAGIPVKVGYIHNEGLHFETDYKLSKGSKIVLNHHWSAKKTVPSKTVTINNITSMNLFYQFKYAVDAEFMFIDEFLPPEGMEPATIEEKKAERDDLIHYHRKQLSRWIEDNLSRSFEKRAKVLVVDSEFKFYQDQARTDKHPYTIRCVPFMQDVGLELDKFQPQVIAFAIDKKEKDNPKNTQEALDHLVNAIKNKFSDISPYIIIFNTELSSKQCQDNLQYANIMAIKGEMSVDLLVRMADVFEKKLANMPIAVPKNNEKRVYIKKTNSASISEIMIPVTVVKLSETDMIFQTDIPLVVGSNLHLTQPVDMFVNVQLTKNQGKVPEYHGLIHCLGEDDKKELRRYVNTIFFRDHDAQVNAEAEEFKKLNEAKLQEKLENTAATEETKEPETEGET</sequence>
<organism evidence="2 3">
    <name type="scientific">Peredibacter starrii</name>
    <dbReference type="NCBI Taxonomy" id="28202"/>
    <lineage>
        <taxon>Bacteria</taxon>
        <taxon>Pseudomonadati</taxon>
        <taxon>Bdellovibrionota</taxon>
        <taxon>Bacteriovoracia</taxon>
        <taxon>Bacteriovoracales</taxon>
        <taxon>Bacteriovoracaceae</taxon>
        <taxon>Peredibacter</taxon>
    </lineage>
</organism>
<reference evidence="2 3" key="1">
    <citation type="submission" date="2023-11" db="EMBL/GenBank/DDBJ databases">
        <title>Peredibacter starrii A3.12.</title>
        <authorList>
            <person name="Mitchell R.J."/>
        </authorList>
    </citation>
    <scope>NUCLEOTIDE SEQUENCE [LARGE SCALE GENOMIC DNA]</scope>
    <source>
        <strain evidence="2 3">A3.12</strain>
    </source>
</reference>
<dbReference type="EMBL" id="CP139487">
    <property type="protein sequence ID" value="WPU63406.1"/>
    <property type="molecule type" value="Genomic_DNA"/>
</dbReference>
<dbReference type="RefSeq" id="WP_321390057.1">
    <property type="nucleotide sequence ID" value="NZ_CP139487.1"/>
</dbReference>